<dbReference type="InterPro" id="IPR000053">
    <property type="entry name" value="Thymidine/pyrmidine_PPase"/>
</dbReference>
<evidence type="ECO:0000256" key="2">
    <source>
        <dbReference type="ARBA" id="ARBA00011738"/>
    </source>
</evidence>
<dbReference type="GO" id="GO:0006206">
    <property type="term" value="P:pyrimidine nucleobase metabolic process"/>
    <property type="evidence" value="ECO:0007669"/>
    <property type="project" value="InterPro"/>
</dbReference>
<dbReference type="Gene3D" id="1.20.970.10">
    <property type="entry name" value="Transferase, Pyrimidine Nucleoside Phosphorylase, Chain C"/>
    <property type="match status" value="1"/>
</dbReference>
<dbReference type="NCBIfam" id="NF004747">
    <property type="entry name" value="PRK06078.1"/>
    <property type="match status" value="1"/>
</dbReference>
<dbReference type="InterPro" id="IPR036566">
    <property type="entry name" value="PYNP-like_C_sf"/>
</dbReference>
<feature type="domain" description="Pyrimidine nucleoside phosphorylase C-terminal" evidence="5">
    <location>
        <begin position="345"/>
        <end position="419"/>
    </location>
</feature>
<dbReference type="EC" id="2.4.2.4" evidence="6"/>
<evidence type="ECO:0000256" key="1">
    <source>
        <dbReference type="ARBA" id="ARBA00006915"/>
    </source>
</evidence>
<dbReference type="RefSeq" id="WP_054534741.1">
    <property type="nucleotide sequence ID" value="NZ_LGKP01000021.1"/>
</dbReference>
<comment type="subunit">
    <text evidence="2">Homodimer.</text>
</comment>
<dbReference type="GO" id="GO:0009032">
    <property type="term" value="F:thymidine phosphorylase activity"/>
    <property type="evidence" value="ECO:0007669"/>
    <property type="project" value="UniProtKB-EC"/>
</dbReference>
<protein>
    <submittedName>
        <fullName evidence="6">Thymidine phosphorylase</fullName>
        <ecNumber evidence="6">2.4.2.4</ecNumber>
    </submittedName>
</protein>
<accession>A0A0P6XTR3</accession>
<dbReference type="PANTHER" id="PTHR10515">
    <property type="entry name" value="THYMIDINE PHOSPHORYLASE"/>
    <property type="match status" value="1"/>
</dbReference>
<comment type="caution">
    <text evidence="6">The sequence shown here is derived from an EMBL/GenBank/DDBJ whole genome shotgun (WGS) entry which is preliminary data.</text>
</comment>
<dbReference type="NCBIfam" id="NF004490">
    <property type="entry name" value="PRK05820.1"/>
    <property type="match status" value="1"/>
</dbReference>
<gene>
    <name evidence="6" type="primary">deoA</name>
    <name evidence="6" type="ORF">SE18_12245</name>
</gene>
<keyword evidence="4 6" id="KW-0808">Transferase</keyword>
<dbReference type="GO" id="GO:0004645">
    <property type="term" value="F:1,4-alpha-oligoglucan phosphorylase activity"/>
    <property type="evidence" value="ECO:0007669"/>
    <property type="project" value="InterPro"/>
</dbReference>
<dbReference type="PIRSF" id="PIRSF000478">
    <property type="entry name" value="TP_PyNP"/>
    <property type="match status" value="1"/>
</dbReference>
<dbReference type="InterPro" id="IPR000312">
    <property type="entry name" value="Glycosyl_Trfase_fam3"/>
</dbReference>
<dbReference type="GO" id="GO:0006213">
    <property type="term" value="P:pyrimidine nucleoside metabolic process"/>
    <property type="evidence" value="ECO:0007669"/>
    <property type="project" value="InterPro"/>
</dbReference>
<keyword evidence="7" id="KW-1185">Reference proteome</keyword>
<dbReference type="SMART" id="SM00941">
    <property type="entry name" value="PYNP_C"/>
    <property type="match status" value="1"/>
</dbReference>
<name>A0A0P6XTR3_9CHLR</name>
<dbReference type="Gene3D" id="3.40.1030.10">
    <property type="entry name" value="Nucleoside phosphorylase/phosphoribosyltransferase catalytic domain"/>
    <property type="match status" value="1"/>
</dbReference>
<keyword evidence="3 6" id="KW-0328">Glycosyltransferase</keyword>
<dbReference type="InterPro" id="IPR017459">
    <property type="entry name" value="Glycosyl_Trfase_fam3_N_dom"/>
</dbReference>
<dbReference type="InterPro" id="IPR036320">
    <property type="entry name" value="Glycosyl_Trfase_fam3_N_dom_sf"/>
</dbReference>
<dbReference type="SUPFAM" id="SSF54680">
    <property type="entry name" value="Pyrimidine nucleoside phosphorylase C-terminal domain"/>
    <property type="match status" value="1"/>
</dbReference>
<sequence length="434" mass="45518">MRAVDLIIKKRNGAQLSTEEIQWLIKGYTDGSVPDYQMAAWAMAVVLKGMDDRETTDLTLAMAASGDQLDLSDFAPAAVDKHSTGGVGDKTSLVLGPMLAAVGLQVAKMSGRGLGFSGGTLDKLEAIPNMRIDLSEAEFRHAMRDIGMVIMGQTADLAPADKKLYALRDVTGTVECIPLIAASIMSKKLAAGAKSIVLDVKVGAGAFMKTLDQARDLAQTMVRIGQLSGRNVAAILSSMEQPLGLTIGNALEVREAIETLQGHGPSDLIEVCLTLGSHLLVLAGKAQNLDAARQQLQATLDNGQAWAKFREFVAQQGGDLAAVDQPESLPIAPIQIDLLAESSGFVQRIDAETCGIVATELGAGRARKEDAIDPAVGLVLKRKVGEPVQAGEALLTVHAANNERAEIALAALKSAISISPAAVEALPLVFESVA</sequence>
<evidence type="ECO:0000313" key="7">
    <source>
        <dbReference type="Proteomes" id="UP000050277"/>
    </source>
</evidence>
<dbReference type="SUPFAM" id="SSF47648">
    <property type="entry name" value="Nucleoside phosphorylase/phosphoribosyltransferase N-terminal domain"/>
    <property type="match status" value="1"/>
</dbReference>
<dbReference type="OrthoDB" id="9763887at2"/>
<dbReference type="Proteomes" id="UP000050277">
    <property type="component" value="Unassembled WGS sequence"/>
</dbReference>
<dbReference type="Gene3D" id="3.90.1170.30">
    <property type="entry name" value="Pyrimidine nucleoside phosphorylase-like, C-terminal domain"/>
    <property type="match status" value="1"/>
</dbReference>
<dbReference type="Pfam" id="PF00591">
    <property type="entry name" value="Glycos_transf_3"/>
    <property type="match status" value="1"/>
</dbReference>
<dbReference type="InterPro" id="IPR035902">
    <property type="entry name" value="Nuc_phospho_transferase"/>
</dbReference>
<dbReference type="EMBL" id="LGKP01000021">
    <property type="protein sequence ID" value="KPL86734.1"/>
    <property type="molecule type" value="Genomic_DNA"/>
</dbReference>
<dbReference type="InterPro" id="IPR018090">
    <property type="entry name" value="Pyrmidine_PPas_bac/euk"/>
</dbReference>
<dbReference type="GO" id="GO:0005829">
    <property type="term" value="C:cytosol"/>
    <property type="evidence" value="ECO:0007669"/>
    <property type="project" value="TreeGrafter"/>
</dbReference>
<dbReference type="PATRIC" id="fig|70996.4.peg.4132"/>
<dbReference type="InterPro" id="IPR013102">
    <property type="entry name" value="PYNP_C"/>
</dbReference>
<dbReference type="PANTHER" id="PTHR10515:SF0">
    <property type="entry name" value="THYMIDINE PHOSPHORYLASE"/>
    <property type="match status" value="1"/>
</dbReference>
<dbReference type="SUPFAM" id="SSF52418">
    <property type="entry name" value="Nucleoside phosphorylase/phosphoribosyltransferase catalytic domain"/>
    <property type="match status" value="1"/>
</dbReference>
<dbReference type="AlphaFoldDB" id="A0A0P6XTR3"/>
<dbReference type="Pfam" id="PF02885">
    <property type="entry name" value="Glycos_trans_3N"/>
    <property type="match status" value="1"/>
</dbReference>
<organism evidence="6 7">
    <name type="scientific">Herpetosiphon geysericola</name>
    <dbReference type="NCBI Taxonomy" id="70996"/>
    <lineage>
        <taxon>Bacteria</taxon>
        <taxon>Bacillati</taxon>
        <taxon>Chloroflexota</taxon>
        <taxon>Chloroflexia</taxon>
        <taxon>Herpetosiphonales</taxon>
        <taxon>Herpetosiphonaceae</taxon>
        <taxon>Herpetosiphon</taxon>
    </lineage>
</organism>
<dbReference type="FunFam" id="3.40.1030.10:FF:000003">
    <property type="entry name" value="Pyrimidine-nucleoside phosphorylase"/>
    <property type="match status" value="1"/>
</dbReference>
<dbReference type="STRING" id="70996.SE18_12245"/>
<evidence type="ECO:0000313" key="6">
    <source>
        <dbReference type="EMBL" id="KPL86734.1"/>
    </source>
</evidence>
<evidence type="ECO:0000259" key="5">
    <source>
        <dbReference type="SMART" id="SM00941"/>
    </source>
</evidence>
<dbReference type="NCBIfam" id="TIGR02644">
    <property type="entry name" value="Y_phosphoryl"/>
    <property type="match status" value="1"/>
</dbReference>
<evidence type="ECO:0000256" key="4">
    <source>
        <dbReference type="ARBA" id="ARBA00022679"/>
    </source>
</evidence>
<dbReference type="Pfam" id="PF07831">
    <property type="entry name" value="PYNP_C"/>
    <property type="match status" value="1"/>
</dbReference>
<evidence type="ECO:0000256" key="3">
    <source>
        <dbReference type="ARBA" id="ARBA00022676"/>
    </source>
</evidence>
<proteinExistence type="inferred from homology"/>
<reference evidence="6 7" key="1">
    <citation type="submission" date="2015-07" db="EMBL/GenBank/DDBJ databases">
        <title>Whole genome sequence of Herpetosiphon geysericola DSM 7119.</title>
        <authorList>
            <person name="Hemp J."/>
            <person name="Ward L.M."/>
            <person name="Pace L.A."/>
            <person name="Fischer W.W."/>
        </authorList>
    </citation>
    <scope>NUCLEOTIDE SEQUENCE [LARGE SCALE GENOMIC DNA]</scope>
    <source>
        <strain evidence="6 7">DSM 7119</strain>
    </source>
</reference>
<comment type="similarity">
    <text evidence="1">Belongs to the thymidine/pyrimidine-nucleoside phosphorylase family.</text>
</comment>